<dbReference type="CDD" id="cd00085">
    <property type="entry name" value="HNHc"/>
    <property type="match status" value="1"/>
</dbReference>
<feature type="domain" description="HNH nuclease" evidence="1">
    <location>
        <begin position="96"/>
        <end position="148"/>
    </location>
</feature>
<organism evidence="2">
    <name type="scientific">Lambdavirus lambda</name>
    <dbReference type="NCBI Taxonomy" id="10710"/>
    <lineage>
        <taxon>Viruses</taxon>
        <taxon>Duplodnaviria</taxon>
        <taxon>Heunggongvirae</taxon>
        <taxon>Uroviricota</taxon>
        <taxon>Caudoviricetes</taxon>
        <taxon>Lambdavirus</taxon>
    </lineage>
</organism>
<dbReference type="InterPro" id="IPR003615">
    <property type="entry name" value="HNH_nuc"/>
</dbReference>
<evidence type="ECO:0000259" key="1">
    <source>
        <dbReference type="SMART" id="SM00507"/>
    </source>
</evidence>
<dbReference type="Gene3D" id="1.10.30.50">
    <property type="match status" value="1"/>
</dbReference>
<accession>A0A0K2FIE2</accession>
<dbReference type="SMART" id="SM00507">
    <property type="entry name" value="HNHc"/>
    <property type="match status" value="1"/>
</dbReference>
<evidence type="ECO:0000313" key="2">
    <source>
        <dbReference type="EMBL" id="ALA45716.1"/>
    </source>
</evidence>
<reference evidence="2" key="1">
    <citation type="submission" date="2015-07" db="EMBL/GenBank/DDBJ databases">
        <title>Sequence of a LowGC-type plasmid harboring tetracycline and streptomycin resistance genes originating from cattle feces.</title>
        <authorList>
            <person name="Kyselkova M."/>
            <person name="Chrudimsky T."/>
            <person name="Chronakova A."/>
            <person name="Smalla K."/>
            <person name="Elhottova D."/>
        </authorList>
    </citation>
    <scope>NUCLEOTIDE SEQUENCE [LARGE SCALE GENOMIC DNA]</scope>
</reference>
<dbReference type="GeneID" id="2703536"/>
<dbReference type="KEGG" id="vg:3827052"/>
<dbReference type="OrthoDB" id="4298at10239"/>
<dbReference type="RefSeq" id="NP_040607.1">
    <property type="nucleotide sequence ID" value="NC_001416.1"/>
</dbReference>
<proteinExistence type="predicted"/>
<sequence length="296" mass="34584">MKKLPLPARTYSEMLNKCSEGMMQINVRNNFITHFPTFLQKEQQYRILSSTGQLFTYDRTHPLEPTTLVVGNLTKVKLEKLYENNLRDKNKPARTYYDDMLVSSGEKCPFCGDIGQTKNIDHFLPIAHYPEFSVMPINLVPSCRDCNMGEKGQVFAVDEVHQAIHPYIDKDIFFREQWVYANFVSGTPGAISFYVECPANWRQEDKHRALHHFKLLNIANRYRLEAGKHLSEVITQRNSFVKVIRKYSSTATFQQLQSEFIEANLKPIIDLNDFPNYWKRVMYQCLANSEDFFRGI</sequence>
<dbReference type="EMBL" id="KT232076">
    <property type="protein sequence ID" value="ALA45716.1"/>
    <property type="molecule type" value="Genomic_DNA"/>
</dbReference>
<name>A0A0K2FIE2_9CAUD</name>
<protein>
    <recommendedName>
        <fullName evidence="1">HNH nuclease domain-containing protein</fullName>
    </recommendedName>
</protein>